<feature type="compositionally biased region" description="Acidic residues" evidence="1">
    <location>
        <begin position="27"/>
        <end position="42"/>
    </location>
</feature>
<evidence type="ECO:0000313" key="2">
    <source>
        <dbReference type="EMBL" id="KAK3940635.1"/>
    </source>
</evidence>
<proteinExistence type="predicted"/>
<feature type="compositionally biased region" description="Basic and acidic residues" evidence="1">
    <location>
        <begin position="157"/>
        <end position="192"/>
    </location>
</feature>
<feature type="compositionally biased region" description="Acidic residues" evidence="1">
    <location>
        <begin position="61"/>
        <end position="74"/>
    </location>
</feature>
<keyword evidence="3" id="KW-1185">Reference proteome</keyword>
<name>A0AAN6N891_9PEZI</name>
<comment type="caution">
    <text evidence="2">The sequence shown here is derived from an EMBL/GenBank/DDBJ whole genome shotgun (WGS) entry which is preliminary data.</text>
</comment>
<evidence type="ECO:0000313" key="3">
    <source>
        <dbReference type="Proteomes" id="UP001303473"/>
    </source>
</evidence>
<feature type="region of interest" description="Disordered" evidence="1">
    <location>
        <begin position="1"/>
        <end position="200"/>
    </location>
</feature>
<dbReference type="EMBL" id="MU853793">
    <property type="protein sequence ID" value="KAK3940635.1"/>
    <property type="molecule type" value="Genomic_DNA"/>
</dbReference>
<feature type="compositionally biased region" description="Low complexity" evidence="1">
    <location>
        <begin position="43"/>
        <end position="53"/>
    </location>
</feature>
<sequence length="200" mass="22331">MAPSDITSGVSRLSLKTKKKVEPVADSWEDEDVESESSETEAEPAAQQEPSQRNRNRNRDDEQEEDNYGDDEAEEDHRVWGGESKSTGRAGTTAPPPTPMSPSYNSRRPFSPITPGVPVPDSSGSEGGGPGQRNRPEKTDAVARRIIASALGIKVQRTKEQEAYDDAIKKREKERREKEKEIQRRKEEEAAKARQAVWED</sequence>
<gene>
    <name evidence="2" type="ORF">QBC46DRAFT_384654</name>
</gene>
<evidence type="ECO:0008006" key="4">
    <source>
        <dbReference type="Google" id="ProtNLM"/>
    </source>
</evidence>
<dbReference type="Proteomes" id="UP001303473">
    <property type="component" value="Unassembled WGS sequence"/>
</dbReference>
<feature type="compositionally biased region" description="Basic and acidic residues" evidence="1">
    <location>
        <begin position="134"/>
        <end position="143"/>
    </location>
</feature>
<evidence type="ECO:0000256" key="1">
    <source>
        <dbReference type="SAM" id="MobiDB-lite"/>
    </source>
</evidence>
<protein>
    <recommendedName>
        <fullName evidence="4">Casein kinase substrate phosphoprotein PP28 domain-containing protein</fullName>
    </recommendedName>
</protein>
<feature type="compositionally biased region" description="Polar residues" evidence="1">
    <location>
        <begin position="1"/>
        <end position="11"/>
    </location>
</feature>
<dbReference type="AlphaFoldDB" id="A0AAN6N891"/>
<accession>A0AAN6N891</accession>
<reference evidence="3" key="1">
    <citation type="journal article" date="2023" name="Mol. Phylogenet. Evol.">
        <title>Genome-scale phylogeny and comparative genomics of the fungal order Sordariales.</title>
        <authorList>
            <person name="Hensen N."/>
            <person name="Bonometti L."/>
            <person name="Westerberg I."/>
            <person name="Brannstrom I.O."/>
            <person name="Guillou S."/>
            <person name="Cros-Aarteil S."/>
            <person name="Calhoun S."/>
            <person name="Haridas S."/>
            <person name="Kuo A."/>
            <person name="Mondo S."/>
            <person name="Pangilinan J."/>
            <person name="Riley R."/>
            <person name="LaButti K."/>
            <person name="Andreopoulos B."/>
            <person name="Lipzen A."/>
            <person name="Chen C."/>
            <person name="Yan M."/>
            <person name="Daum C."/>
            <person name="Ng V."/>
            <person name="Clum A."/>
            <person name="Steindorff A."/>
            <person name="Ohm R.A."/>
            <person name="Martin F."/>
            <person name="Silar P."/>
            <person name="Natvig D.O."/>
            <person name="Lalanne C."/>
            <person name="Gautier V."/>
            <person name="Ament-Velasquez S.L."/>
            <person name="Kruys A."/>
            <person name="Hutchinson M.I."/>
            <person name="Powell A.J."/>
            <person name="Barry K."/>
            <person name="Miller A.N."/>
            <person name="Grigoriev I.V."/>
            <person name="Debuchy R."/>
            <person name="Gladieux P."/>
            <person name="Hiltunen Thoren M."/>
            <person name="Johannesson H."/>
        </authorList>
    </citation>
    <scope>NUCLEOTIDE SEQUENCE [LARGE SCALE GENOMIC DNA]</scope>
    <source>
        <strain evidence="3">CBS 340.73</strain>
    </source>
</reference>
<organism evidence="2 3">
    <name type="scientific">Diplogelasinospora grovesii</name>
    <dbReference type="NCBI Taxonomy" id="303347"/>
    <lineage>
        <taxon>Eukaryota</taxon>
        <taxon>Fungi</taxon>
        <taxon>Dikarya</taxon>
        <taxon>Ascomycota</taxon>
        <taxon>Pezizomycotina</taxon>
        <taxon>Sordariomycetes</taxon>
        <taxon>Sordariomycetidae</taxon>
        <taxon>Sordariales</taxon>
        <taxon>Diplogelasinosporaceae</taxon>
        <taxon>Diplogelasinospora</taxon>
    </lineage>
</organism>